<accession>A0A8H5EX63</accession>
<feature type="compositionally biased region" description="Low complexity" evidence="1">
    <location>
        <begin position="22"/>
        <end position="36"/>
    </location>
</feature>
<comment type="caution">
    <text evidence="2">The sequence shown here is derived from an EMBL/GenBank/DDBJ whole genome shotgun (WGS) entry which is preliminary data.</text>
</comment>
<organism evidence="2 3">
    <name type="scientific">Ephemerocybe angulata</name>
    <dbReference type="NCBI Taxonomy" id="980116"/>
    <lineage>
        <taxon>Eukaryota</taxon>
        <taxon>Fungi</taxon>
        <taxon>Dikarya</taxon>
        <taxon>Basidiomycota</taxon>
        <taxon>Agaricomycotina</taxon>
        <taxon>Agaricomycetes</taxon>
        <taxon>Agaricomycetidae</taxon>
        <taxon>Agaricales</taxon>
        <taxon>Agaricineae</taxon>
        <taxon>Psathyrellaceae</taxon>
        <taxon>Ephemerocybe</taxon>
    </lineage>
</organism>
<evidence type="ECO:0000256" key="1">
    <source>
        <dbReference type="SAM" id="MobiDB-lite"/>
    </source>
</evidence>
<gene>
    <name evidence="2" type="ORF">D9611_004956</name>
</gene>
<proteinExistence type="predicted"/>
<protein>
    <submittedName>
        <fullName evidence="2">Uncharacterized protein</fullName>
    </submittedName>
</protein>
<keyword evidence="3" id="KW-1185">Reference proteome</keyword>
<dbReference type="EMBL" id="JAACJK010000220">
    <property type="protein sequence ID" value="KAF5315614.1"/>
    <property type="molecule type" value="Genomic_DNA"/>
</dbReference>
<dbReference type="AlphaFoldDB" id="A0A8H5EX63"/>
<dbReference type="Proteomes" id="UP000541558">
    <property type="component" value="Unassembled WGS sequence"/>
</dbReference>
<evidence type="ECO:0000313" key="3">
    <source>
        <dbReference type="Proteomes" id="UP000541558"/>
    </source>
</evidence>
<feature type="region of interest" description="Disordered" evidence="1">
    <location>
        <begin position="1"/>
        <end position="81"/>
    </location>
</feature>
<reference evidence="2 3" key="1">
    <citation type="journal article" date="2020" name="ISME J.">
        <title>Uncovering the hidden diversity of litter-decomposition mechanisms in mushroom-forming fungi.</title>
        <authorList>
            <person name="Floudas D."/>
            <person name="Bentzer J."/>
            <person name="Ahren D."/>
            <person name="Johansson T."/>
            <person name="Persson P."/>
            <person name="Tunlid A."/>
        </authorList>
    </citation>
    <scope>NUCLEOTIDE SEQUENCE [LARGE SCALE GENOMIC DNA]</scope>
    <source>
        <strain evidence="2 3">CBS 175.51</strain>
    </source>
</reference>
<name>A0A8H5EX63_9AGAR</name>
<evidence type="ECO:0000313" key="2">
    <source>
        <dbReference type="EMBL" id="KAF5315614.1"/>
    </source>
</evidence>
<feature type="compositionally biased region" description="Basic and acidic residues" evidence="1">
    <location>
        <begin position="62"/>
        <end position="72"/>
    </location>
</feature>
<dbReference type="OrthoDB" id="3365917at2759"/>
<feature type="compositionally biased region" description="Gly residues" evidence="1">
    <location>
        <begin position="37"/>
        <end position="51"/>
    </location>
</feature>
<sequence>MPIVALSTPSIEWSDLERRKGSSSSSGGRASSKSSGGSKGSGGGLSGGKGASGKLTWKGKKVKEEAATRKEATASSDGDPTVSVIAGKNQAFAGRTVGGGMRRDVFGTRAYGSGYGTVEKGTSNHNFPYYFWPVSYCSPDTMAFYRAYYFCNEEYGFPKDNIRPGGAQKVLTITASDSTPSTKFRVVADSDTIKSLYDGNLVDCLPRKKKDKKKLLKSEDYEGVLEEKGDMPKPEQAIQYYRGSSVVLSLDGYNNSAAFTEDISVPDTPLPADLNTAFLECLNSTIGREVLLMVNDGAPAISLRMGPANLGLLAVAIWVLSRMV</sequence>